<name>A0ACC0KE86_CHOFU</name>
<proteinExistence type="predicted"/>
<sequence>MCRVGAPAARPCVKRNVACSSRQQKKIMILVCLLILGLVVVGYVSSYFMTVKQRDNAARTRCLQPTWKQQRRAKHQ</sequence>
<dbReference type="EMBL" id="CM046105">
    <property type="protein sequence ID" value="KAI8434772.1"/>
    <property type="molecule type" value="Genomic_DNA"/>
</dbReference>
<dbReference type="Proteomes" id="UP001064048">
    <property type="component" value="Chromosome 5"/>
</dbReference>
<reference evidence="1 2" key="1">
    <citation type="journal article" date="2022" name="Genome Biol. Evol.">
        <title>The Spruce Budworm Genome: Reconstructing the Evolutionary History of Antifreeze Proteins.</title>
        <authorList>
            <person name="Beliveau C."/>
            <person name="Gagne P."/>
            <person name="Picq S."/>
            <person name="Vernygora O."/>
            <person name="Keeling C.I."/>
            <person name="Pinkney K."/>
            <person name="Doucet D."/>
            <person name="Wen F."/>
            <person name="Johnston J.S."/>
            <person name="Maaroufi H."/>
            <person name="Boyle B."/>
            <person name="Laroche J."/>
            <person name="Dewar K."/>
            <person name="Juretic N."/>
            <person name="Blackburn G."/>
            <person name="Nisole A."/>
            <person name="Brunet B."/>
            <person name="Brandao M."/>
            <person name="Lumley L."/>
            <person name="Duan J."/>
            <person name="Quan G."/>
            <person name="Lucarotti C.J."/>
            <person name="Roe A.D."/>
            <person name="Sperling F.A.H."/>
            <person name="Levesque R.C."/>
            <person name="Cusson M."/>
        </authorList>
    </citation>
    <scope>NUCLEOTIDE SEQUENCE [LARGE SCALE GENOMIC DNA]</scope>
    <source>
        <strain evidence="1">Glfc:IPQL:Cfum</strain>
    </source>
</reference>
<evidence type="ECO:0000313" key="2">
    <source>
        <dbReference type="Proteomes" id="UP001064048"/>
    </source>
</evidence>
<keyword evidence="2" id="KW-1185">Reference proteome</keyword>
<gene>
    <name evidence="1" type="ORF">MSG28_003289</name>
</gene>
<comment type="caution">
    <text evidence="1">The sequence shown here is derived from an EMBL/GenBank/DDBJ whole genome shotgun (WGS) entry which is preliminary data.</text>
</comment>
<protein>
    <submittedName>
        <fullName evidence="1">Uncharacterized protein</fullName>
    </submittedName>
</protein>
<accession>A0ACC0KE86</accession>
<organism evidence="1 2">
    <name type="scientific">Choristoneura fumiferana</name>
    <name type="common">Spruce budworm moth</name>
    <name type="synonym">Archips fumiferana</name>
    <dbReference type="NCBI Taxonomy" id="7141"/>
    <lineage>
        <taxon>Eukaryota</taxon>
        <taxon>Metazoa</taxon>
        <taxon>Ecdysozoa</taxon>
        <taxon>Arthropoda</taxon>
        <taxon>Hexapoda</taxon>
        <taxon>Insecta</taxon>
        <taxon>Pterygota</taxon>
        <taxon>Neoptera</taxon>
        <taxon>Endopterygota</taxon>
        <taxon>Lepidoptera</taxon>
        <taxon>Glossata</taxon>
        <taxon>Ditrysia</taxon>
        <taxon>Tortricoidea</taxon>
        <taxon>Tortricidae</taxon>
        <taxon>Tortricinae</taxon>
        <taxon>Choristoneura</taxon>
    </lineage>
</organism>
<evidence type="ECO:0000313" key="1">
    <source>
        <dbReference type="EMBL" id="KAI8434772.1"/>
    </source>
</evidence>